<dbReference type="EMBL" id="BNGU01000061">
    <property type="protein sequence ID" value="GHM60038.1"/>
    <property type="molecule type" value="Genomic_DNA"/>
</dbReference>
<name>A0A8J3HTL8_9RICK</name>
<dbReference type="Proteomes" id="UP000637906">
    <property type="component" value="Unassembled WGS sequence"/>
</dbReference>
<comment type="caution">
    <text evidence="1">The sequence shown here is derived from an EMBL/GenBank/DDBJ whole genome shotgun (WGS) entry which is preliminary data.</text>
</comment>
<gene>
    <name evidence="1" type="ORF">sL5_10310</name>
</gene>
<dbReference type="AlphaFoldDB" id="A0A8J3HTL8"/>
<keyword evidence="2" id="KW-1185">Reference proteome</keyword>
<evidence type="ECO:0000313" key="2">
    <source>
        <dbReference type="Proteomes" id="UP000637906"/>
    </source>
</evidence>
<sequence length="40" mass="4392">MLEAHQEKLGISFDSASAQSAAAKKNVNRSAEKCNFLLPW</sequence>
<evidence type="ECO:0000313" key="1">
    <source>
        <dbReference type="EMBL" id="GHM60038.1"/>
    </source>
</evidence>
<protein>
    <submittedName>
        <fullName evidence="1">Uncharacterized protein</fullName>
    </submittedName>
</protein>
<proteinExistence type="predicted"/>
<organism evidence="1 2">
    <name type="scientific">Candidatus Mesenet longicola</name>
    <dbReference type="NCBI Taxonomy" id="1892558"/>
    <lineage>
        <taxon>Bacteria</taxon>
        <taxon>Pseudomonadati</taxon>
        <taxon>Pseudomonadota</taxon>
        <taxon>Alphaproteobacteria</taxon>
        <taxon>Rickettsiales</taxon>
        <taxon>Anaplasmataceae</taxon>
        <taxon>Candidatus Mesenet</taxon>
    </lineage>
</organism>
<accession>A0A8J3HTL8</accession>
<reference evidence="1 2" key="1">
    <citation type="journal article" date="2021" name="Microb. Ecol.">
        <title>Candidatus Mesenet longicola: Novel Endosymbionts of Brontispa longissima that Induce Cytoplasmic Incompatibility.</title>
        <authorList>
            <person name="Takano S."/>
            <person name="Gotoh Y."/>
            <person name="Hayashi T."/>
        </authorList>
    </citation>
    <scope>NUCLEOTIDE SEQUENCE [LARGE SCALE GENOMIC DNA]</scope>
    <source>
        <strain evidence="1">L5</strain>
    </source>
</reference>